<keyword evidence="2" id="KW-0294">Fucose metabolism</keyword>
<evidence type="ECO:0000313" key="5">
    <source>
        <dbReference type="EMBL" id="CAE8646442.1"/>
    </source>
</evidence>
<feature type="chain" id="PRO_5032518507" description="O-fucosyltransferase family protein" evidence="4">
    <location>
        <begin position="22"/>
        <end position="448"/>
    </location>
</feature>
<dbReference type="Gene3D" id="3.40.50.11350">
    <property type="match status" value="1"/>
</dbReference>
<reference evidence="5" key="1">
    <citation type="submission" date="2021-02" db="EMBL/GenBank/DDBJ databases">
        <authorList>
            <person name="Dougan E. K."/>
            <person name="Rhodes N."/>
            <person name="Thang M."/>
            <person name="Chan C."/>
        </authorList>
    </citation>
    <scope>NUCLEOTIDE SEQUENCE</scope>
</reference>
<accession>A0A813I875</accession>
<name>A0A813I875_POLGL</name>
<sequence length="448" mass="49523">MARSIYSVFSAILFFVSVVTSTAISPTPGSSGCSEGTCPTQSSSLLQAVQKGKKLAAARTTSFAHAGTSNATHSTWLINHLSAVGNCSNNVKDSGYYVTWNVLGGFGNRLEMFVSAMLVAALTNRSVLAPNFTTGHDAGQQVPYSAFITATGVPVVNMPSVKAEQMSRQDLPWNPYGCDKDLQKVAEVVRASQARIITIATVWTFWLSSFKQADLFVINEFIASHIEFNAVFNDVADVLIKSRLPVNFAVVHFRITDRFGFALQNCDSLQNASTATAQKFANLYDRPGRPLTSKFDEDSRFICSRMEHGKRFVMTTELALSVWQLPKEITHIYVATDGPRDSRTHDLLQQIRERGLVPLMWEDFPPDVVGASTTGSGNLTRDGVFISNVEQIIAIRAKFFLPSWPSSWDEWVLSKRLAAGRSNATEHFNQLQSLKHQWCSKDAQYARV</sequence>
<keyword evidence="4" id="KW-0732">Signal</keyword>
<gene>
    <name evidence="5" type="ORF">PGLA2088_LOCUS4817</name>
</gene>
<comment type="caution">
    <text evidence="5">The sequence shown here is derived from an EMBL/GenBank/DDBJ whole genome shotgun (WGS) entry which is preliminary data.</text>
</comment>
<evidence type="ECO:0008006" key="7">
    <source>
        <dbReference type="Google" id="ProtNLM"/>
    </source>
</evidence>
<protein>
    <recommendedName>
        <fullName evidence="7">O-fucosyltransferase family protein</fullName>
    </recommendedName>
</protein>
<keyword evidence="3" id="KW-0119">Carbohydrate metabolism</keyword>
<evidence type="ECO:0000256" key="2">
    <source>
        <dbReference type="ARBA" id="ARBA00023253"/>
    </source>
</evidence>
<dbReference type="AlphaFoldDB" id="A0A813I875"/>
<evidence type="ECO:0000256" key="4">
    <source>
        <dbReference type="SAM" id="SignalP"/>
    </source>
</evidence>
<feature type="signal peptide" evidence="4">
    <location>
        <begin position="1"/>
        <end position="21"/>
    </location>
</feature>
<evidence type="ECO:0000256" key="1">
    <source>
        <dbReference type="ARBA" id="ARBA00022679"/>
    </source>
</evidence>
<dbReference type="InterPro" id="IPR045130">
    <property type="entry name" value="OFUT2-like"/>
</dbReference>
<dbReference type="EMBL" id="CAJNNW010004452">
    <property type="protein sequence ID" value="CAE8646442.1"/>
    <property type="molecule type" value="Genomic_DNA"/>
</dbReference>
<dbReference type="PANTHER" id="PTHR13398">
    <property type="entry name" value="GDP-FUCOSE PROTEIN O-FUCOSYLTRANSFERASE 2"/>
    <property type="match status" value="1"/>
</dbReference>
<dbReference type="GO" id="GO:0046922">
    <property type="term" value="F:peptide-O-fucosyltransferase activity"/>
    <property type="evidence" value="ECO:0007669"/>
    <property type="project" value="InterPro"/>
</dbReference>
<dbReference type="Proteomes" id="UP000626109">
    <property type="component" value="Unassembled WGS sequence"/>
</dbReference>
<dbReference type="GO" id="GO:0006004">
    <property type="term" value="P:fucose metabolic process"/>
    <property type="evidence" value="ECO:0007669"/>
    <property type="project" value="UniProtKB-KW"/>
</dbReference>
<proteinExistence type="predicted"/>
<dbReference type="PANTHER" id="PTHR13398:SF0">
    <property type="entry name" value="GDP-FUCOSE PROTEIN O-FUCOSYLTRANSFERASE 2"/>
    <property type="match status" value="1"/>
</dbReference>
<evidence type="ECO:0000256" key="3">
    <source>
        <dbReference type="ARBA" id="ARBA00023277"/>
    </source>
</evidence>
<keyword evidence="1" id="KW-0808">Transferase</keyword>
<organism evidence="5 6">
    <name type="scientific">Polarella glacialis</name>
    <name type="common">Dinoflagellate</name>
    <dbReference type="NCBI Taxonomy" id="89957"/>
    <lineage>
        <taxon>Eukaryota</taxon>
        <taxon>Sar</taxon>
        <taxon>Alveolata</taxon>
        <taxon>Dinophyceae</taxon>
        <taxon>Suessiales</taxon>
        <taxon>Suessiaceae</taxon>
        <taxon>Polarella</taxon>
    </lineage>
</organism>
<evidence type="ECO:0000313" key="6">
    <source>
        <dbReference type="Proteomes" id="UP000626109"/>
    </source>
</evidence>
<dbReference type="PROSITE" id="PS51257">
    <property type="entry name" value="PROKAR_LIPOPROTEIN"/>
    <property type="match status" value="1"/>
</dbReference>
<dbReference type="Gene3D" id="3.40.50.11340">
    <property type="match status" value="1"/>
</dbReference>